<dbReference type="AlphaFoldDB" id="A0A6J7F5F3"/>
<evidence type="ECO:0000256" key="1">
    <source>
        <dbReference type="ARBA" id="ARBA00004370"/>
    </source>
</evidence>
<name>A0A6J7F5F3_9ZZZZ</name>
<dbReference type="InterPro" id="IPR002994">
    <property type="entry name" value="Surf1/Shy1"/>
</dbReference>
<protein>
    <submittedName>
        <fullName evidence="6">Unannotated protein</fullName>
    </submittedName>
</protein>
<dbReference type="EMBL" id="CAFBMC010000005">
    <property type="protein sequence ID" value="CAB4888874.1"/>
    <property type="molecule type" value="Genomic_DNA"/>
</dbReference>
<evidence type="ECO:0000256" key="5">
    <source>
        <dbReference type="SAM" id="Phobius"/>
    </source>
</evidence>
<evidence type="ECO:0000256" key="2">
    <source>
        <dbReference type="ARBA" id="ARBA00022692"/>
    </source>
</evidence>
<dbReference type="PANTHER" id="PTHR23427:SF2">
    <property type="entry name" value="SURFEIT LOCUS PROTEIN 1"/>
    <property type="match status" value="1"/>
</dbReference>
<dbReference type="CDD" id="cd06662">
    <property type="entry name" value="SURF1"/>
    <property type="match status" value="1"/>
</dbReference>
<comment type="subcellular location">
    <subcellularLocation>
        <location evidence="1">Membrane</location>
    </subcellularLocation>
</comment>
<dbReference type="PANTHER" id="PTHR23427">
    <property type="entry name" value="SURFEIT LOCUS PROTEIN"/>
    <property type="match status" value="1"/>
</dbReference>
<dbReference type="EMBL" id="CAFBPZ010000007">
    <property type="protein sequence ID" value="CAB5034685.1"/>
    <property type="molecule type" value="Genomic_DNA"/>
</dbReference>
<keyword evidence="2 5" id="KW-0812">Transmembrane</keyword>
<accession>A0A6J7F5F3</accession>
<keyword evidence="4 5" id="KW-0472">Membrane</keyword>
<evidence type="ECO:0000256" key="4">
    <source>
        <dbReference type="ARBA" id="ARBA00023136"/>
    </source>
</evidence>
<evidence type="ECO:0000256" key="3">
    <source>
        <dbReference type="ARBA" id="ARBA00022989"/>
    </source>
</evidence>
<organism evidence="6">
    <name type="scientific">freshwater metagenome</name>
    <dbReference type="NCBI Taxonomy" id="449393"/>
    <lineage>
        <taxon>unclassified sequences</taxon>
        <taxon>metagenomes</taxon>
        <taxon>ecological metagenomes</taxon>
    </lineage>
</organism>
<reference evidence="6" key="1">
    <citation type="submission" date="2020-05" db="EMBL/GenBank/DDBJ databases">
        <authorList>
            <person name="Chiriac C."/>
            <person name="Salcher M."/>
            <person name="Ghai R."/>
            <person name="Kavagutti S V."/>
        </authorList>
    </citation>
    <scope>NUCLEOTIDE SEQUENCE</scope>
</reference>
<gene>
    <name evidence="6" type="ORF">UFOPK3495_00179</name>
    <name evidence="7" type="ORF">UFOPK4237_00198</name>
</gene>
<feature type="transmembrane region" description="Helical" evidence="5">
    <location>
        <begin position="12"/>
        <end position="32"/>
    </location>
</feature>
<evidence type="ECO:0000313" key="7">
    <source>
        <dbReference type="EMBL" id="CAB5034685.1"/>
    </source>
</evidence>
<feature type="transmembrane region" description="Helical" evidence="5">
    <location>
        <begin position="206"/>
        <end position="225"/>
    </location>
</feature>
<dbReference type="PROSITE" id="PS50895">
    <property type="entry name" value="SURF1"/>
    <property type="match status" value="1"/>
</dbReference>
<keyword evidence="3 5" id="KW-1133">Transmembrane helix</keyword>
<dbReference type="InterPro" id="IPR045214">
    <property type="entry name" value="Surf1/Surf4"/>
</dbReference>
<dbReference type="Pfam" id="PF02104">
    <property type="entry name" value="SURF1"/>
    <property type="match status" value="1"/>
</dbReference>
<proteinExistence type="predicted"/>
<dbReference type="GO" id="GO:0016020">
    <property type="term" value="C:membrane"/>
    <property type="evidence" value="ECO:0007669"/>
    <property type="project" value="UniProtKB-SubCell"/>
</dbReference>
<evidence type="ECO:0000313" key="6">
    <source>
        <dbReference type="EMBL" id="CAB4888874.1"/>
    </source>
</evidence>
<sequence length="241" mass="26607">MLALLRTKRWIGFTILVVTLIAAFGFLSHWQFSRAEMKREERIALESAATLSPTALPSDSNLLDAAEWNRFTATGTFDSQSQVVVRKRPLNGTNGYWVMTLFTERNGHTVWVNRGWFSASGAATTMPPIVAAPIGEQTLVGAWRFYEEVSKSDLAGLPTGMIPAPGKDVLPSAASAPGYLQLTSPKQPELIMVPTPEIDEVQNMSYAGQWLLFALVGIVGWFVFLRREAADDKKRALVHQP</sequence>